<dbReference type="AlphaFoldDB" id="A0A7J6DRW8"/>
<comment type="caution">
    <text evidence="1">The sequence shown here is derived from an EMBL/GenBank/DDBJ whole genome shotgun (WGS) entry which is preliminary data.</text>
</comment>
<proteinExistence type="predicted"/>
<organism evidence="1 2">
    <name type="scientific">Cannabis sativa</name>
    <name type="common">Hemp</name>
    <name type="synonym">Marijuana</name>
    <dbReference type="NCBI Taxonomy" id="3483"/>
    <lineage>
        <taxon>Eukaryota</taxon>
        <taxon>Viridiplantae</taxon>
        <taxon>Streptophyta</taxon>
        <taxon>Embryophyta</taxon>
        <taxon>Tracheophyta</taxon>
        <taxon>Spermatophyta</taxon>
        <taxon>Magnoliopsida</taxon>
        <taxon>eudicotyledons</taxon>
        <taxon>Gunneridae</taxon>
        <taxon>Pentapetalae</taxon>
        <taxon>rosids</taxon>
        <taxon>fabids</taxon>
        <taxon>Rosales</taxon>
        <taxon>Cannabaceae</taxon>
        <taxon>Cannabis</taxon>
    </lineage>
</organism>
<dbReference type="EMBL" id="JAATIP010000423">
    <property type="protein sequence ID" value="KAF4348837.1"/>
    <property type="molecule type" value="Genomic_DNA"/>
</dbReference>
<name>A0A7J6DRW8_CANSA</name>
<reference evidence="1 2" key="1">
    <citation type="journal article" date="2020" name="bioRxiv">
        <title>Sequence and annotation of 42 cannabis genomes reveals extensive copy number variation in cannabinoid synthesis and pathogen resistance genes.</title>
        <authorList>
            <person name="Mckernan K.J."/>
            <person name="Helbert Y."/>
            <person name="Kane L.T."/>
            <person name="Ebling H."/>
            <person name="Zhang L."/>
            <person name="Liu B."/>
            <person name="Eaton Z."/>
            <person name="Mclaughlin S."/>
            <person name="Kingan S."/>
            <person name="Baybayan P."/>
            <person name="Concepcion G."/>
            <person name="Jordan M."/>
            <person name="Riva A."/>
            <person name="Barbazuk W."/>
            <person name="Harkins T."/>
        </authorList>
    </citation>
    <scope>NUCLEOTIDE SEQUENCE [LARGE SCALE GENOMIC DNA]</scope>
    <source>
        <strain evidence="2">cv. Jamaican Lion 4</strain>
        <tissue evidence="1">Leaf</tissue>
    </source>
</reference>
<evidence type="ECO:0000313" key="1">
    <source>
        <dbReference type="EMBL" id="KAF4348837.1"/>
    </source>
</evidence>
<evidence type="ECO:0000313" key="2">
    <source>
        <dbReference type="Proteomes" id="UP000525078"/>
    </source>
</evidence>
<gene>
    <name evidence="1" type="ORF">F8388_005134</name>
</gene>
<sequence length="87" mass="9887">MASIHVSCIHHRDFHKEFQRITRLYLVNAYVINMFLSDPALKDSDKLILLGTDKNLIATGRICSHSHIVHGDISEGLRIPSHRKPST</sequence>
<accession>A0A7J6DRW8</accession>
<dbReference type="Proteomes" id="UP000525078">
    <property type="component" value="Unassembled WGS sequence"/>
</dbReference>
<protein>
    <submittedName>
        <fullName evidence="1">Uncharacterized protein</fullName>
    </submittedName>
</protein>